<dbReference type="EMBL" id="CADCTZ010001187">
    <property type="protein sequence ID" value="CAA9383824.1"/>
    <property type="molecule type" value="Genomic_DNA"/>
</dbReference>
<evidence type="ECO:0000313" key="2">
    <source>
        <dbReference type="EMBL" id="CAA9383824.1"/>
    </source>
</evidence>
<evidence type="ECO:0000256" key="1">
    <source>
        <dbReference type="SAM" id="MobiDB-lite"/>
    </source>
</evidence>
<feature type="region of interest" description="Disordered" evidence="1">
    <location>
        <begin position="21"/>
        <end position="44"/>
    </location>
</feature>
<accession>A0A6J4NGE7</accession>
<dbReference type="AlphaFoldDB" id="A0A6J4NGE7"/>
<reference evidence="2" key="1">
    <citation type="submission" date="2020-02" db="EMBL/GenBank/DDBJ databases">
        <authorList>
            <person name="Meier V. D."/>
        </authorList>
    </citation>
    <scope>NUCLEOTIDE SEQUENCE</scope>
    <source>
        <strain evidence="2">AVDCRST_MAG84</strain>
    </source>
</reference>
<proteinExistence type="predicted"/>
<name>A0A6J4NGE7_9CYAN</name>
<gene>
    <name evidence="2" type="ORF">AVDCRST_MAG84-5235</name>
</gene>
<organism evidence="2">
    <name type="scientific">uncultured Microcoleus sp</name>
    <dbReference type="NCBI Taxonomy" id="259945"/>
    <lineage>
        <taxon>Bacteria</taxon>
        <taxon>Bacillati</taxon>
        <taxon>Cyanobacteriota</taxon>
        <taxon>Cyanophyceae</taxon>
        <taxon>Oscillatoriophycideae</taxon>
        <taxon>Oscillatoriales</taxon>
        <taxon>Microcoleaceae</taxon>
        <taxon>Microcoleus</taxon>
        <taxon>environmental samples</taxon>
    </lineage>
</organism>
<sequence length="44" mass="4967">MLCKTPIVFDDEYSAMNIPNRATANETPRPNYNGTPFSLGISRY</sequence>
<protein>
    <submittedName>
        <fullName evidence="2">Uncharacterized protein</fullName>
    </submittedName>
</protein>
<feature type="compositionally biased region" description="Polar residues" evidence="1">
    <location>
        <begin position="21"/>
        <end position="36"/>
    </location>
</feature>